<dbReference type="PROSITE" id="PS00018">
    <property type="entry name" value="EF_HAND_1"/>
    <property type="match status" value="2"/>
</dbReference>
<dbReference type="SUPFAM" id="SSF48371">
    <property type="entry name" value="ARM repeat"/>
    <property type="match status" value="1"/>
</dbReference>
<keyword evidence="8" id="KW-1185">Reference proteome</keyword>
<protein>
    <submittedName>
        <fullName evidence="7">Pum protein</fullName>
    </submittedName>
</protein>
<dbReference type="InterPro" id="IPR001313">
    <property type="entry name" value="Pumilio_RNA-bd_rpt"/>
</dbReference>
<comment type="caution">
    <text evidence="7">The sequence shown here is derived from an EMBL/GenBank/DDBJ whole genome shotgun (WGS) entry which is preliminary data.</text>
</comment>
<dbReference type="SUPFAM" id="SSF47473">
    <property type="entry name" value="EF-hand"/>
    <property type="match status" value="1"/>
</dbReference>
<dbReference type="PROSITE" id="PS50303">
    <property type="entry name" value="PUM_HD"/>
    <property type="match status" value="1"/>
</dbReference>
<gene>
    <name evidence="7" type="primary">pum</name>
    <name evidence="7" type="ORF">SNEC2469_LOCUS17286</name>
</gene>
<feature type="domain" description="PUM-HD" evidence="6">
    <location>
        <begin position="224"/>
        <end position="549"/>
    </location>
</feature>
<feature type="region of interest" description="Disordered" evidence="4">
    <location>
        <begin position="1"/>
        <end position="49"/>
    </location>
</feature>
<dbReference type="SMART" id="SM00054">
    <property type="entry name" value="EFh"/>
    <property type="match status" value="3"/>
</dbReference>
<dbReference type="Gene3D" id="1.10.238.10">
    <property type="entry name" value="EF-hand"/>
    <property type="match status" value="1"/>
</dbReference>
<evidence type="ECO:0000256" key="2">
    <source>
        <dbReference type="ARBA" id="ARBA00022837"/>
    </source>
</evidence>
<dbReference type="Pfam" id="PF13202">
    <property type="entry name" value="EF-hand_5"/>
    <property type="match status" value="1"/>
</dbReference>
<organism evidence="7 8">
    <name type="scientific">Symbiodinium necroappetens</name>
    <dbReference type="NCBI Taxonomy" id="1628268"/>
    <lineage>
        <taxon>Eukaryota</taxon>
        <taxon>Sar</taxon>
        <taxon>Alveolata</taxon>
        <taxon>Dinophyceae</taxon>
        <taxon>Suessiales</taxon>
        <taxon>Symbiodiniaceae</taxon>
        <taxon>Symbiodinium</taxon>
    </lineage>
</organism>
<dbReference type="PANTHER" id="PTHR12537:SF12">
    <property type="entry name" value="MATERNAL PROTEIN PUMILIO"/>
    <property type="match status" value="1"/>
</dbReference>
<keyword evidence="1" id="KW-0677">Repeat</keyword>
<dbReference type="PROSITE" id="PS50302">
    <property type="entry name" value="PUM"/>
    <property type="match status" value="3"/>
</dbReference>
<evidence type="ECO:0000256" key="3">
    <source>
        <dbReference type="PROSITE-ProRule" id="PRU00317"/>
    </source>
</evidence>
<feature type="repeat" description="Pumilio" evidence="3">
    <location>
        <begin position="247"/>
        <end position="284"/>
    </location>
</feature>
<dbReference type="EMBL" id="CAJNJA010028531">
    <property type="protein sequence ID" value="CAE7604881.1"/>
    <property type="molecule type" value="Genomic_DNA"/>
</dbReference>
<dbReference type="Pfam" id="PF13833">
    <property type="entry name" value="EF-hand_8"/>
    <property type="match status" value="1"/>
</dbReference>
<dbReference type="Gene3D" id="1.25.10.10">
    <property type="entry name" value="Leucine-rich Repeat Variant"/>
    <property type="match status" value="2"/>
</dbReference>
<dbReference type="AlphaFoldDB" id="A0A812V6M2"/>
<dbReference type="PANTHER" id="PTHR12537">
    <property type="entry name" value="RNA BINDING PROTEIN PUMILIO-RELATED"/>
    <property type="match status" value="1"/>
</dbReference>
<evidence type="ECO:0000259" key="5">
    <source>
        <dbReference type="PROSITE" id="PS50222"/>
    </source>
</evidence>
<dbReference type="GO" id="GO:0003729">
    <property type="term" value="F:mRNA binding"/>
    <property type="evidence" value="ECO:0007669"/>
    <property type="project" value="TreeGrafter"/>
</dbReference>
<evidence type="ECO:0000313" key="8">
    <source>
        <dbReference type="Proteomes" id="UP000601435"/>
    </source>
</evidence>
<dbReference type="InterPro" id="IPR011992">
    <property type="entry name" value="EF-hand-dom_pair"/>
</dbReference>
<dbReference type="GO" id="GO:0005509">
    <property type="term" value="F:calcium ion binding"/>
    <property type="evidence" value="ECO:0007669"/>
    <property type="project" value="InterPro"/>
</dbReference>
<dbReference type="InterPro" id="IPR002048">
    <property type="entry name" value="EF_hand_dom"/>
</dbReference>
<feature type="compositionally biased region" description="Basic residues" evidence="4">
    <location>
        <begin position="10"/>
        <end position="20"/>
    </location>
</feature>
<sequence>MFTGDEGQRKGHGRGQRNQRKNQTPHAQSGPAAGWAPPPHQALPPDLGAFGGYPNPYAGMPLPYTPGPPPPAGYNAYIPYPPQPYTMMPPPNMYPGMPAMPMFPGMPPADSCIIKECRDPSDGSDAQTSIHLRERGIARLEAKSRNKPQEAAGGGEARARLRRLSLEPLNVLNAPPPRVVLQEERTSGRRKARGGLRWKEALHLYSSHERIANQGTDEPSAAIEDDANLSLLLNQVRRRQRDVSLEEVLSEKLVVEFAKDQHGSRFLQTKLDEAPDDVKRMVYAAIQEDAAELSKEVFANHVAGILSEFVRQKKAGACRTPLRADPVLTIPSVALVRALADNVATLSQDQYGCRVIQKAIQAVSKESQQQIARELEDHVESCIRYGCRVIQRLLEHCVSAQLEPMLEKILVNVAVLAKVVQHMLEHGRKEDKKRIIETIRANIADFSKEKFSSNVVEKCFEAATVGENADDPLIQQERNLLMRMVLERPEVIYAMCTNTYGNYVAFPWSLQPAAMAFKVRLLLGARRLVLQPPRFSKGASTVASAPKAPSSGSGMAAYILRTGLRGMRGACTVTGGVGLTVFGLVICPYVSSRSPIGQEERASLEQDLLGIVAFDSSRELLTASELFAAVREMRMPPVSFHDLQRPSFFLLFEWVGRFTFACYSDASGVMTLDEFKCAVHKMIDLVLEAHSLSRGKAAAPAEARAQAVRELTKHVVPAVFRVLDFDQNGSIGAFEFIRGALLLLATVQGAPLDTPQLADLAFRVVDADGDGLVTSAELLRWVTLALEHGVTSADVLREPRGPFGWFGTRILTPAQLAKRWLAEADFDRDGKLLPQEFAVLAPRLRIHQTIGRMVQKMLENTRGEEWPALWGVQPVAERLGKSPMRDFCAEDENVGRKFHAAFASKQRQGRSSDVRRGTVVKSLDQQQKARMTQALTLAFESLRAVDPQVFALGLPAGVQTLQREAGGHFGKGAAIRDFVLLGEVMYAGQMPLRNGAQRTSAIHVSISQHVNRQSLRASPQKEHLGSTT</sequence>
<dbReference type="InterPro" id="IPR011989">
    <property type="entry name" value="ARM-like"/>
</dbReference>
<feature type="domain" description="EF-hand" evidence="5">
    <location>
        <begin position="753"/>
        <end position="788"/>
    </location>
</feature>
<name>A0A812V6M2_9DINO</name>
<evidence type="ECO:0000256" key="4">
    <source>
        <dbReference type="SAM" id="MobiDB-lite"/>
    </source>
</evidence>
<dbReference type="InterPro" id="IPR033133">
    <property type="entry name" value="PUM-HD"/>
</dbReference>
<dbReference type="InterPro" id="IPR018247">
    <property type="entry name" value="EF_Hand_1_Ca_BS"/>
</dbReference>
<dbReference type="Proteomes" id="UP000601435">
    <property type="component" value="Unassembled WGS sequence"/>
</dbReference>
<dbReference type="PROSITE" id="PS50222">
    <property type="entry name" value="EF_HAND_2"/>
    <property type="match status" value="2"/>
</dbReference>
<evidence type="ECO:0000259" key="6">
    <source>
        <dbReference type="PROSITE" id="PS50303"/>
    </source>
</evidence>
<proteinExistence type="predicted"/>
<dbReference type="Pfam" id="PF00806">
    <property type="entry name" value="PUF"/>
    <property type="match status" value="5"/>
</dbReference>
<feature type="repeat" description="Pumilio" evidence="3">
    <location>
        <begin position="438"/>
        <end position="475"/>
    </location>
</feature>
<feature type="domain" description="EF-hand" evidence="5">
    <location>
        <begin position="711"/>
        <end position="746"/>
    </location>
</feature>
<dbReference type="CDD" id="cd00051">
    <property type="entry name" value="EFh"/>
    <property type="match status" value="2"/>
</dbReference>
<evidence type="ECO:0000256" key="1">
    <source>
        <dbReference type="ARBA" id="ARBA00022737"/>
    </source>
</evidence>
<dbReference type="SMART" id="SM00025">
    <property type="entry name" value="Pumilio"/>
    <property type="match status" value="5"/>
</dbReference>
<accession>A0A812V6M2</accession>
<reference evidence="7" key="1">
    <citation type="submission" date="2021-02" db="EMBL/GenBank/DDBJ databases">
        <authorList>
            <person name="Dougan E. K."/>
            <person name="Rhodes N."/>
            <person name="Thang M."/>
            <person name="Chan C."/>
        </authorList>
    </citation>
    <scope>NUCLEOTIDE SEQUENCE</scope>
</reference>
<keyword evidence="2" id="KW-0106">Calcium</keyword>
<dbReference type="OrthoDB" id="191686at2759"/>
<dbReference type="GO" id="GO:0005737">
    <property type="term" value="C:cytoplasm"/>
    <property type="evidence" value="ECO:0007669"/>
    <property type="project" value="TreeGrafter"/>
</dbReference>
<dbReference type="InterPro" id="IPR016024">
    <property type="entry name" value="ARM-type_fold"/>
</dbReference>
<feature type="repeat" description="Pumilio" evidence="3">
    <location>
        <begin position="338"/>
        <end position="373"/>
    </location>
</feature>
<evidence type="ECO:0000313" key="7">
    <source>
        <dbReference type="EMBL" id="CAE7604881.1"/>
    </source>
</evidence>
<dbReference type="GO" id="GO:0010608">
    <property type="term" value="P:post-transcriptional regulation of gene expression"/>
    <property type="evidence" value="ECO:0007669"/>
    <property type="project" value="TreeGrafter"/>
</dbReference>